<evidence type="ECO:0000259" key="2">
    <source>
        <dbReference type="Pfam" id="PF09331"/>
    </source>
</evidence>
<proteinExistence type="predicted"/>
<comment type="caution">
    <text evidence="3">The sequence shown here is derived from an EMBL/GenBank/DDBJ whole genome shotgun (WGS) entry which is preliminary data.</text>
</comment>
<organism evidence="3 4">
    <name type="scientific">Solanum bulbocastanum</name>
    <name type="common">Wild potato</name>
    <dbReference type="NCBI Taxonomy" id="147425"/>
    <lineage>
        <taxon>Eukaryota</taxon>
        <taxon>Viridiplantae</taxon>
        <taxon>Streptophyta</taxon>
        <taxon>Embryophyta</taxon>
        <taxon>Tracheophyta</taxon>
        <taxon>Spermatophyta</taxon>
        <taxon>Magnoliopsida</taxon>
        <taxon>eudicotyledons</taxon>
        <taxon>Gunneridae</taxon>
        <taxon>Pentapetalae</taxon>
        <taxon>asterids</taxon>
        <taxon>lamiids</taxon>
        <taxon>Solanales</taxon>
        <taxon>Solanaceae</taxon>
        <taxon>Solanoideae</taxon>
        <taxon>Solaneae</taxon>
        <taxon>Solanum</taxon>
    </lineage>
</organism>
<keyword evidence="4" id="KW-1185">Reference proteome</keyword>
<feature type="region of interest" description="Disordered" evidence="1">
    <location>
        <begin position="36"/>
        <end position="71"/>
    </location>
</feature>
<gene>
    <name evidence="3" type="ORF">RDI58_015511</name>
</gene>
<dbReference type="PANTHER" id="PTHR48449">
    <property type="entry name" value="DUF1985 DOMAIN-CONTAINING PROTEIN"/>
    <property type="match status" value="1"/>
</dbReference>
<evidence type="ECO:0000313" key="4">
    <source>
        <dbReference type="Proteomes" id="UP001371456"/>
    </source>
</evidence>
<evidence type="ECO:0000313" key="3">
    <source>
        <dbReference type="EMBL" id="KAK6786986.1"/>
    </source>
</evidence>
<dbReference type="InterPro" id="IPR015410">
    <property type="entry name" value="DUF1985"/>
</dbReference>
<feature type="domain" description="DUF1985" evidence="2">
    <location>
        <begin position="83"/>
        <end position="165"/>
    </location>
</feature>
<dbReference type="Pfam" id="PF09331">
    <property type="entry name" value="DUF1985"/>
    <property type="match status" value="1"/>
</dbReference>
<protein>
    <recommendedName>
        <fullName evidence="2">DUF1985 domain-containing protein</fullName>
    </recommendedName>
</protein>
<accession>A0AAN8YCX8</accession>
<reference evidence="3 4" key="1">
    <citation type="submission" date="2024-02" db="EMBL/GenBank/DDBJ databases">
        <title>de novo genome assembly of Solanum bulbocastanum strain 11H21.</title>
        <authorList>
            <person name="Hosaka A.J."/>
        </authorList>
    </citation>
    <scope>NUCLEOTIDE SEQUENCE [LARGE SCALE GENOMIC DNA]</scope>
    <source>
        <tissue evidence="3">Young leaves</tissue>
    </source>
</reference>
<dbReference type="Proteomes" id="UP001371456">
    <property type="component" value="Unassembled WGS sequence"/>
</dbReference>
<dbReference type="PANTHER" id="PTHR48449:SF1">
    <property type="entry name" value="DUF1985 DOMAIN-CONTAINING PROTEIN"/>
    <property type="match status" value="1"/>
</dbReference>
<sequence>MDDAPSTNRIYDYKDIGWAENRSKILHDPLLMANVKDGKKKKDGVSSSKTQVPKTPKKRGQKFAPAISRPSLPKGQISKCLLLLEINQDNSNELHIRHANENILRFTIKEFAIITGLKCTENPNDFQYPNSSKSSLIQKYFPDLVKSNSVSKGQLVQRFLQGNWHNT</sequence>
<evidence type="ECO:0000256" key="1">
    <source>
        <dbReference type="SAM" id="MobiDB-lite"/>
    </source>
</evidence>
<dbReference type="EMBL" id="JBANQN010000006">
    <property type="protein sequence ID" value="KAK6786986.1"/>
    <property type="molecule type" value="Genomic_DNA"/>
</dbReference>
<dbReference type="AlphaFoldDB" id="A0AAN8YCX8"/>
<name>A0AAN8YCX8_SOLBU</name>